<dbReference type="EMBL" id="QOCE01000047">
    <property type="protein sequence ID" value="RBW51004.1"/>
    <property type="molecule type" value="Genomic_DNA"/>
</dbReference>
<dbReference type="GO" id="GO:0016491">
    <property type="term" value="F:oxidoreductase activity"/>
    <property type="evidence" value="ECO:0007669"/>
    <property type="project" value="UniProtKB-KW"/>
</dbReference>
<dbReference type="Gene3D" id="3.40.50.720">
    <property type="entry name" value="NAD(P)-binding Rossmann-like Domain"/>
    <property type="match status" value="1"/>
</dbReference>
<dbReference type="Pfam" id="PF00106">
    <property type="entry name" value="adh_short"/>
    <property type="match status" value="1"/>
</dbReference>
<dbReference type="OrthoDB" id="9786360at2"/>
<organism evidence="4 5">
    <name type="scientific">Phaeobacter gallaeciensis</name>
    <dbReference type="NCBI Taxonomy" id="60890"/>
    <lineage>
        <taxon>Bacteria</taxon>
        <taxon>Pseudomonadati</taxon>
        <taxon>Pseudomonadota</taxon>
        <taxon>Alphaproteobacteria</taxon>
        <taxon>Rhodobacterales</taxon>
        <taxon>Roseobacteraceae</taxon>
        <taxon>Phaeobacter</taxon>
    </lineage>
</organism>
<reference evidence="4 5" key="1">
    <citation type="submission" date="2018-07" db="EMBL/GenBank/DDBJ databases">
        <title>Modular assembly of carbohydrate-degrading microbial communities in the ocean.</title>
        <authorList>
            <person name="Enke T.N."/>
            <person name="Datta M.S."/>
            <person name="Schwartzman J.A."/>
            <person name="Cermak N."/>
            <person name="Schmitz D.A."/>
            <person name="Barrere J."/>
            <person name="Cordero O.X."/>
        </authorList>
    </citation>
    <scope>NUCLEOTIDE SEQUENCE [LARGE SCALE GENOMIC DNA]</scope>
    <source>
        <strain evidence="4 5">C3M10</strain>
    </source>
</reference>
<evidence type="ECO:0000256" key="1">
    <source>
        <dbReference type="ARBA" id="ARBA00006484"/>
    </source>
</evidence>
<dbReference type="RefSeq" id="WP_113825509.1">
    <property type="nucleotide sequence ID" value="NZ_QOCE01000047.1"/>
</dbReference>
<evidence type="ECO:0000256" key="3">
    <source>
        <dbReference type="RuleBase" id="RU000363"/>
    </source>
</evidence>
<evidence type="ECO:0000256" key="2">
    <source>
        <dbReference type="ARBA" id="ARBA00023002"/>
    </source>
</evidence>
<dbReference type="PANTHER" id="PTHR43639:SF1">
    <property type="entry name" value="SHORT-CHAIN DEHYDROGENASE_REDUCTASE FAMILY PROTEIN"/>
    <property type="match status" value="1"/>
</dbReference>
<accession>A0A366WMD7</accession>
<protein>
    <submittedName>
        <fullName evidence="4">Short chain dehydrogenase</fullName>
    </submittedName>
</protein>
<comment type="similarity">
    <text evidence="1 3">Belongs to the short-chain dehydrogenases/reductases (SDR) family.</text>
</comment>
<dbReference type="InterPro" id="IPR002347">
    <property type="entry name" value="SDR_fam"/>
</dbReference>
<dbReference type="Proteomes" id="UP000252706">
    <property type="component" value="Unassembled WGS sequence"/>
</dbReference>
<dbReference type="PANTHER" id="PTHR43639">
    <property type="entry name" value="OXIDOREDUCTASE, SHORT-CHAIN DEHYDROGENASE/REDUCTASE FAMILY (AFU_ORTHOLOGUE AFUA_5G02870)"/>
    <property type="match status" value="1"/>
</dbReference>
<dbReference type="PRINTS" id="PR00080">
    <property type="entry name" value="SDRFAMILY"/>
</dbReference>
<keyword evidence="2" id="KW-0560">Oxidoreductase</keyword>
<dbReference type="PRINTS" id="PR00081">
    <property type="entry name" value="GDHRDH"/>
</dbReference>
<gene>
    <name evidence="4" type="ORF">DS909_20880</name>
</gene>
<comment type="caution">
    <text evidence="4">The sequence shown here is derived from an EMBL/GenBank/DDBJ whole genome shotgun (WGS) entry which is preliminary data.</text>
</comment>
<evidence type="ECO:0000313" key="5">
    <source>
        <dbReference type="Proteomes" id="UP000252706"/>
    </source>
</evidence>
<name>A0A366WMD7_9RHOB</name>
<dbReference type="NCBIfam" id="NF006597">
    <property type="entry name" value="PRK09134.1"/>
    <property type="match status" value="1"/>
</dbReference>
<dbReference type="InterPro" id="IPR036291">
    <property type="entry name" value="NAD(P)-bd_dom_sf"/>
</dbReference>
<sequence>MPQALVTGAGIRLGRAMALYLARRGFDVAVHYASSAAPAEETVIEIRAMGRKAVTLQADLLDETQVQALLPDAAEALGGPITCLVNNASIFEYDTLTSATRETWDRHLDSNLRAPFVLTQAMAAQGLEPAIDQSGEPYAIGLIVNMVDMRVRKLTPEFMTYSLAKMGLWTLTQTAAQALTPAIRVNAIGPGPTLQGHRQSLEHFTAQRKNTISGRGANASDITAALGYFMDAPAVTGQLLCVDGGQHLGWKTPDVLGPE</sequence>
<dbReference type="SUPFAM" id="SSF51735">
    <property type="entry name" value="NAD(P)-binding Rossmann-fold domains"/>
    <property type="match status" value="1"/>
</dbReference>
<proteinExistence type="inferred from homology"/>
<evidence type="ECO:0000313" key="4">
    <source>
        <dbReference type="EMBL" id="RBW51004.1"/>
    </source>
</evidence>
<dbReference type="AlphaFoldDB" id="A0A366WMD7"/>